<dbReference type="eggNOG" id="COG3850">
    <property type="taxonomic scope" value="Bacteria"/>
</dbReference>
<gene>
    <name evidence="1" type="ordered locus">Ctha_1762</name>
</gene>
<dbReference type="Proteomes" id="UP000001208">
    <property type="component" value="Chromosome"/>
</dbReference>
<protein>
    <recommendedName>
        <fullName evidence="3">Response regulator receiver protein</fullName>
    </recommendedName>
</protein>
<evidence type="ECO:0008006" key="3">
    <source>
        <dbReference type="Google" id="ProtNLM"/>
    </source>
</evidence>
<sequence length="97" mass="11358">MGFWLSWKTHINTRTQFHLLRNEKKLSKELQEAINNIKVLEGMLPMCSVCKKVRDENGEWHDVADYIRNHTDAVCSHGICPECGRKLYPEIYSQPVQ</sequence>
<evidence type="ECO:0000313" key="1">
    <source>
        <dbReference type="EMBL" id="ACF14219.1"/>
    </source>
</evidence>
<dbReference type="AlphaFoldDB" id="B3QTC0"/>
<dbReference type="KEGG" id="cts:Ctha_1762"/>
<dbReference type="STRING" id="517418.Ctha_1762"/>
<dbReference type="HOGENOM" id="CLU_2341679_0_0_10"/>
<reference evidence="1 2" key="1">
    <citation type="submission" date="2008-06" db="EMBL/GenBank/DDBJ databases">
        <title>Complete sequence of Chloroherpeton thalassium ATCC 35110.</title>
        <authorList>
            <consortium name="US DOE Joint Genome Institute"/>
            <person name="Lucas S."/>
            <person name="Copeland A."/>
            <person name="Lapidus A."/>
            <person name="Glavina del Rio T."/>
            <person name="Dalin E."/>
            <person name="Tice H."/>
            <person name="Bruce D."/>
            <person name="Goodwin L."/>
            <person name="Pitluck S."/>
            <person name="Schmutz J."/>
            <person name="Larimer F."/>
            <person name="Land M."/>
            <person name="Hauser L."/>
            <person name="Kyrpides N."/>
            <person name="Mikhailova N."/>
            <person name="Liu Z."/>
            <person name="Li T."/>
            <person name="Zhao F."/>
            <person name="Overmann J."/>
            <person name="Bryant D.A."/>
            <person name="Richardson P."/>
        </authorList>
    </citation>
    <scope>NUCLEOTIDE SEQUENCE [LARGE SCALE GENOMIC DNA]</scope>
    <source>
        <strain evidence="2">ATCC 35110 / GB-78</strain>
    </source>
</reference>
<proteinExistence type="predicted"/>
<name>B3QTC0_CHLT3</name>
<keyword evidence="2" id="KW-1185">Reference proteome</keyword>
<dbReference type="EMBL" id="CP001100">
    <property type="protein sequence ID" value="ACF14219.1"/>
    <property type="molecule type" value="Genomic_DNA"/>
</dbReference>
<evidence type="ECO:0000313" key="2">
    <source>
        <dbReference type="Proteomes" id="UP000001208"/>
    </source>
</evidence>
<accession>B3QTC0</accession>
<organism evidence="1 2">
    <name type="scientific">Chloroherpeton thalassium (strain ATCC 35110 / GB-78)</name>
    <dbReference type="NCBI Taxonomy" id="517418"/>
    <lineage>
        <taxon>Bacteria</taxon>
        <taxon>Pseudomonadati</taxon>
        <taxon>Chlorobiota</taxon>
        <taxon>Chlorobiia</taxon>
        <taxon>Chlorobiales</taxon>
        <taxon>Chloroherpetonaceae</taxon>
        <taxon>Chloroherpeton</taxon>
    </lineage>
</organism>